<keyword evidence="1" id="KW-0812">Transmembrane</keyword>
<dbReference type="Proteomes" id="UP000245391">
    <property type="component" value="Unassembled WGS sequence"/>
</dbReference>
<evidence type="ECO:0000313" key="2">
    <source>
        <dbReference type="EMBL" id="PWS33485.1"/>
    </source>
</evidence>
<organism evidence="2 3">
    <name type="scientific">Pedobacter paludis</name>
    <dbReference type="NCBI Taxonomy" id="2203212"/>
    <lineage>
        <taxon>Bacteria</taxon>
        <taxon>Pseudomonadati</taxon>
        <taxon>Bacteroidota</taxon>
        <taxon>Sphingobacteriia</taxon>
        <taxon>Sphingobacteriales</taxon>
        <taxon>Sphingobacteriaceae</taxon>
        <taxon>Pedobacter</taxon>
    </lineage>
</organism>
<evidence type="ECO:0000313" key="3">
    <source>
        <dbReference type="Proteomes" id="UP000245391"/>
    </source>
</evidence>
<protein>
    <submittedName>
        <fullName evidence="2">Uncharacterized protein</fullName>
    </submittedName>
</protein>
<feature type="transmembrane region" description="Helical" evidence="1">
    <location>
        <begin position="36"/>
        <end position="59"/>
    </location>
</feature>
<gene>
    <name evidence="2" type="ORF">DF947_02355</name>
</gene>
<evidence type="ECO:0000256" key="1">
    <source>
        <dbReference type="SAM" id="Phobius"/>
    </source>
</evidence>
<reference evidence="3" key="1">
    <citation type="submission" date="2018-05" db="EMBL/GenBank/DDBJ databases">
        <title>Pedobacter paludis sp. nov., isolated from wetland soil.</title>
        <authorList>
            <person name="Zhang Y."/>
        </authorList>
    </citation>
    <scope>NUCLEOTIDE SEQUENCE [LARGE SCALE GENOMIC DNA]</scope>
    <source>
        <strain evidence="3">R-8</strain>
    </source>
</reference>
<proteinExistence type="predicted"/>
<accession>A0A317F3R4</accession>
<feature type="transmembrane region" description="Helical" evidence="1">
    <location>
        <begin position="71"/>
        <end position="91"/>
    </location>
</feature>
<keyword evidence="1" id="KW-0472">Membrane</keyword>
<feature type="transmembrane region" description="Helical" evidence="1">
    <location>
        <begin position="124"/>
        <end position="144"/>
    </location>
</feature>
<dbReference type="AlphaFoldDB" id="A0A317F3R4"/>
<sequence>MGISLIIFVILIRFAGKHVAKDIKPVEVSGNSITNYYPLVFHLTIIALLIFSCFSPIFLTRTKIHVLMNDGFFQFYICILILIISYINPFLPISEEHIMKIEQAKLNGQNDWLNWFLIGKNWQLVKLFLCLIVIWIFIHEKYLVIPDLNQGVVSDVYIALTVIYIFGCVIKLIKDPELFKKQTIFRLSMLYRSFKTSFFISIGLILLVFITTTALNLKIKDLINYEGIVLLVYNTVMAYNEYKIIKA</sequence>
<feature type="transmembrane region" description="Helical" evidence="1">
    <location>
        <begin position="156"/>
        <end position="173"/>
    </location>
</feature>
<name>A0A317F3R4_9SPHI</name>
<comment type="caution">
    <text evidence="2">The sequence shown here is derived from an EMBL/GenBank/DDBJ whole genome shotgun (WGS) entry which is preliminary data.</text>
</comment>
<keyword evidence="1" id="KW-1133">Transmembrane helix</keyword>
<dbReference type="EMBL" id="QGNY01000001">
    <property type="protein sequence ID" value="PWS33485.1"/>
    <property type="molecule type" value="Genomic_DNA"/>
</dbReference>
<keyword evidence="3" id="KW-1185">Reference proteome</keyword>
<feature type="transmembrane region" description="Helical" evidence="1">
    <location>
        <begin position="193"/>
        <end position="215"/>
    </location>
</feature>